<evidence type="ECO:0000313" key="1">
    <source>
        <dbReference type="EMBL" id="PRO65642.1"/>
    </source>
</evidence>
<organism evidence="1 2">
    <name type="scientific">Alkalicoccus urumqiensis</name>
    <name type="common">Bacillus urumqiensis</name>
    <dbReference type="NCBI Taxonomy" id="1548213"/>
    <lineage>
        <taxon>Bacteria</taxon>
        <taxon>Bacillati</taxon>
        <taxon>Bacillota</taxon>
        <taxon>Bacilli</taxon>
        <taxon>Bacillales</taxon>
        <taxon>Bacillaceae</taxon>
        <taxon>Alkalicoccus</taxon>
    </lineage>
</organism>
<gene>
    <name evidence="1" type="ORF">C6I21_08960</name>
</gene>
<protein>
    <submittedName>
        <fullName evidence="1">Uncharacterized protein</fullName>
    </submittedName>
</protein>
<comment type="caution">
    <text evidence="1">The sequence shown here is derived from an EMBL/GenBank/DDBJ whole genome shotgun (WGS) entry which is preliminary data.</text>
</comment>
<name>A0A2P6MH80_ALKUR</name>
<reference evidence="1 2" key="1">
    <citation type="submission" date="2018-03" db="EMBL/GenBank/DDBJ databases">
        <title>Bacillus urumqiensis sp. nov., a moderately haloalkaliphilic bacterium isolated from a salt lake.</title>
        <authorList>
            <person name="Zhao B."/>
            <person name="Liao Z."/>
        </authorList>
    </citation>
    <scope>NUCLEOTIDE SEQUENCE [LARGE SCALE GENOMIC DNA]</scope>
    <source>
        <strain evidence="1 2">BZ-SZ-XJ18</strain>
    </source>
</reference>
<keyword evidence="2" id="KW-1185">Reference proteome</keyword>
<dbReference type="Proteomes" id="UP000243650">
    <property type="component" value="Unassembled WGS sequence"/>
</dbReference>
<accession>A0A2P6MH80</accession>
<dbReference type="RefSeq" id="WP_105959111.1">
    <property type="nucleotide sequence ID" value="NZ_PVNS01000007.1"/>
</dbReference>
<evidence type="ECO:0000313" key="2">
    <source>
        <dbReference type="Proteomes" id="UP000243650"/>
    </source>
</evidence>
<proteinExistence type="predicted"/>
<dbReference type="AlphaFoldDB" id="A0A2P6MH80"/>
<sequence>MKEQYVLMMLNREGAVQSFRHAVTREEVDEISFPDRRFAEEAHANYTARYPQYAVKLVKNG</sequence>
<dbReference type="EMBL" id="PVNS01000007">
    <property type="protein sequence ID" value="PRO65642.1"/>
    <property type="molecule type" value="Genomic_DNA"/>
</dbReference>